<proteinExistence type="predicted"/>
<feature type="domain" description="F-box" evidence="1">
    <location>
        <begin position="9"/>
        <end position="64"/>
    </location>
</feature>
<evidence type="ECO:0000313" key="3">
    <source>
        <dbReference type="Proteomes" id="UP000008281"/>
    </source>
</evidence>
<dbReference type="OrthoDB" id="5905887at2759"/>
<dbReference type="PANTHER" id="PTHR21503:SF48">
    <property type="entry name" value="F-BOX ASSOCIATED DOMAIN-CONTAINING PROTEIN-RELATED"/>
    <property type="match status" value="1"/>
</dbReference>
<dbReference type="PANTHER" id="PTHR21503">
    <property type="entry name" value="F-BOX-CONTAINING HYPOTHETICAL PROTEIN C.ELEGANS"/>
    <property type="match status" value="1"/>
</dbReference>
<dbReference type="PROSITE" id="PS50181">
    <property type="entry name" value="FBOX"/>
    <property type="match status" value="1"/>
</dbReference>
<name>E3M5M3_CAERE</name>
<keyword evidence="3" id="KW-1185">Reference proteome</keyword>
<sequence>MELVQVIRPIRILYFPIIVLYQIIRELNPIELIDFASLSNRCRIVVKSAVRRNSFELSVRFHKIPQVEICEEEYYDLVEPYLDRRYHHLDSVITLRTYFQSYEMVSVIWTQLWTDYICSIFNCKVHYLHIQSDECSGALLSIVEWLKNRQESIPEFSLTDPNSISENLSSVFRNLDITNSLCLSMFQSNLINPVDFKFNMNFVFIEGHLPSVKWITIDNLLASNCMHFCLYCSPFTDVDLNRFLKEWVNGSNPRLNALTMFVKEIDNTILIGELDVEERDGSVERIYHHPQLHCGSIKMRGGTDVRNCNGILATFKTGRMQAGGWWPFTMISNYLQCALSSPDLSVSGYDAGPIIPFLL</sequence>
<dbReference type="InterPro" id="IPR012885">
    <property type="entry name" value="F-box_Sdz-33"/>
</dbReference>
<dbReference type="EMBL" id="DS268425">
    <property type="protein sequence ID" value="EFO92316.1"/>
    <property type="molecule type" value="Genomic_DNA"/>
</dbReference>
<evidence type="ECO:0000313" key="2">
    <source>
        <dbReference type="EMBL" id="EFO92316.1"/>
    </source>
</evidence>
<dbReference type="InParanoid" id="E3M5M3"/>
<evidence type="ECO:0000259" key="1">
    <source>
        <dbReference type="PROSITE" id="PS50181"/>
    </source>
</evidence>
<reference evidence="2" key="1">
    <citation type="submission" date="2007-07" db="EMBL/GenBank/DDBJ databases">
        <title>PCAP assembly of the Caenorhabditis remanei genome.</title>
        <authorList>
            <consortium name="The Caenorhabditis remanei Sequencing Consortium"/>
            <person name="Wilson R.K."/>
        </authorList>
    </citation>
    <scope>NUCLEOTIDE SEQUENCE [LARGE SCALE GENOMIC DNA]</scope>
    <source>
        <strain evidence="2">PB4641</strain>
    </source>
</reference>
<dbReference type="Proteomes" id="UP000008281">
    <property type="component" value="Unassembled WGS sequence"/>
</dbReference>
<protein>
    <recommendedName>
        <fullName evidence="1">F-box domain-containing protein</fullName>
    </recommendedName>
</protein>
<dbReference type="HOGENOM" id="CLU_028840_2_1_1"/>
<dbReference type="InterPro" id="IPR001810">
    <property type="entry name" value="F-box_dom"/>
</dbReference>
<dbReference type="Pfam" id="PF07735">
    <property type="entry name" value="FBA_2"/>
    <property type="match status" value="1"/>
</dbReference>
<accession>E3M5M3</accession>
<dbReference type="AlphaFoldDB" id="E3M5M3"/>
<organism evidence="3">
    <name type="scientific">Caenorhabditis remanei</name>
    <name type="common">Caenorhabditis vulgaris</name>
    <dbReference type="NCBI Taxonomy" id="31234"/>
    <lineage>
        <taxon>Eukaryota</taxon>
        <taxon>Metazoa</taxon>
        <taxon>Ecdysozoa</taxon>
        <taxon>Nematoda</taxon>
        <taxon>Chromadorea</taxon>
        <taxon>Rhabditida</taxon>
        <taxon>Rhabditina</taxon>
        <taxon>Rhabditomorpha</taxon>
        <taxon>Rhabditoidea</taxon>
        <taxon>Rhabditidae</taxon>
        <taxon>Peloderinae</taxon>
        <taxon>Caenorhabditis</taxon>
    </lineage>
</organism>
<gene>
    <name evidence="2" type="ORF">CRE_11112</name>
</gene>